<sequence>MSDELPTMRTRGGVTPGWKSVLLLLVVAVAGFALLTPLDHWGWVHLTHKRSVIEDWHRLLRIAGYFPTWLLFATVLLLELGRKARRGNWHPSLILLAPIALAAALSEVLKIISKRQRPELNDGDYGWRDWVDAPLSTGGIGLPSGHAATAFAAAFILCRLYPRSTPVWLILGIGCGATRVIAGAHFITDVYLSAVLAYAAARTVWYYAHPPQAGLTQSSSEMG</sequence>
<evidence type="ECO:0000256" key="7">
    <source>
        <dbReference type="SAM" id="Phobius"/>
    </source>
</evidence>
<dbReference type="AlphaFoldDB" id="A0A518BYM3"/>
<keyword evidence="4" id="KW-0378">Hydrolase</keyword>
<evidence type="ECO:0000256" key="2">
    <source>
        <dbReference type="ARBA" id="ARBA00022475"/>
    </source>
</evidence>
<keyword evidence="5 7" id="KW-1133">Transmembrane helix</keyword>
<feature type="transmembrane region" description="Helical" evidence="7">
    <location>
        <begin position="133"/>
        <end position="158"/>
    </location>
</feature>
<organism evidence="9 10">
    <name type="scientific">Mucisphaera calidilacus</name>
    <dbReference type="NCBI Taxonomy" id="2527982"/>
    <lineage>
        <taxon>Bacteria</taxon>
        <taxon>Pseudomonadati</taxon>
        <taxon>Planctomycetota</taxon>
        <taxon>Phycisphaerae</taxon>
        <taxon>Phycisphaerales</taxon>
        <taxon>Phycisphaeraceae</taxon>
        <taxon>Mucisphaera</taxon>
    </lineage>
</organism>
<feature type="domain" description="Phosphatidic acid phosphatase type 2/haloperoxidase" evidence="8">
    <location>
        <begin position="90"/>
        <end position="205"/>
    </location>
</feature>
<accession>A0A518BYM3</accession>
<evidence type="ECO:0000256" key="5">
    <source>
        <dbReference type="ARBA" id="ARBA00022989"/>
    </source>
</evidence>
<dbReference type="SUPFAM" id="SSF48317">
    <property type="entry name" value="Acid phosphatase/Vanadium-dependent haloperoxidase"/>
    <property type="match status" value="1"/>
</dbReference>
<evidence type="ECO:0000313" key="9">
    <source>
        <dbReference type="EMBL" id="QDU72068.1"/>
    </source>
</evidence>
<dbReference type="Gene3D" id="1.20.144.10">
    <property type="entry name" value="Phosphatidic acid phosphatase type 2/haloperoxidase"/>
    <property type="match status" value="1"/>
</dbReference>
<evidence type="ECO:0000313" key="10">
    <source>
        <dbReference type="Proteomes" id="UP000320386"/>
    </source>
</evidence>
<dbReference type="PANTHER" id="PTHR14969:SF62">
    <property type="entry name" value="DECAPRENYLPHOSPHORYL-5-PHOSPHORIBOSE PHOSPHATASE RV3807C-RELATED"/>
    <property type="match status" value="1"/>
</dbReference>
<keyword evidence="2" id="KW-1003">Cell membrane</keyword>
<dbReference type="PANTHER" id="PTHR14969">
    <property type="entry name" value="SPHINGOSINE-1-PHOSPHATE PHOSPHOHYDROLASE"/>
    <property type="match status" value="1"/>
</dbReference>
<reference evidence="9 10" key="1">
    <citation type="submission" date="2019-02" db="EMBL/GenBank/DDBJ databases">
        <title>Deep-cultivation of Planctomycetes and their phenomic and genomic characterization uncovers novel biology.</title>
        <authorList>
            <person name="Wiegand S."/>
            <person name="Jogler M."/>
            <person name="Boedeker C."/>
            <person name="Pinto D."/>
            <person name="Vollmers J."/>
            <person name="Rivas-Marin E."/>
            <person name="Kohn T."/>
            <person name="Peeters S.H."/>
            <person name="Heuer A."/>
            <person name="Rast P."/>
            <person name="Oberbeckmann S."/>
            <person name="Bunk B."/>
            <person name="Jeske O."/>
            <person name="Meyerdierks A."/>
            <person name="Storesund J.E."/>
            <person name="Kallscheuer N."/>
            <person name="Luecker S."/>
            <person name="Lage O.M."/>
            <person name="Pohl T."/>
            <person name="Merkel B.J."/>
            <person name="Hornburger P."/>
            <person name="Mueller R.-W."/>
            <person name="Bruemmer F."/>
            <person name="Labrenz M."/>
            <person name="Spormann A.M."/>
            <person name="Op den Camp H."/>
            <person name="Overmann J."/>
            <person name="Amann R."/>
            <person name="Jetten M.S.M."/>
            <person name="Mascher T."/>
            <person name="Medema M.H."/>
            <person name="Devos D.P."/>
            <person name="Kaster A.-K."/>
            <person name="Ovreas L."/>
            <person name="Rohde M."/>
            <person name="Galperin M.Y."/>
            <person name="Jogler C."/>
        </authorList>
    </citation>
    <scope>NUCLEOTIDE SEQUENCE [LARGE SCALE GENOMIC DNA]</scope>
    <source>
        <strain evidence="9 10">Pan265</strain>
    </source>
</reference>
<keyword evidence="3 7" id="KW-0812">Transmembrane</keyword>
<evidence type="ECO:0000256" key="3">
    <source>
        <dbReference type="ARBA" id="ARBA00022692"/>
    </source>
</evidence>
<dbReference type="InterPro" id="IPR036938">
    <property type="entry name" value="PAP2/HPO_sf"/>
</dbReference>
<evidence type="ECO:0000256" key="1">
    <source>
        <dbReference type="ARBA" id="ARBA00004651"/>
    </source>
</evidence>
<dbReference type="RefSeq" id="WP_236254321.1">
    <property type="nucleotide sequence ID" value="NZ_CP036280.1"/>
</dbReference>
<dbReference type="GO" id="GO:0005886">
    <property type="term" value="C:plasma membrane"/>
    <property type="evidence" value="ECO:0007669"/>
    <property type="project" value="UniProtKB-SubCell"/>
</dbReference>
<feature type="transmembrane region" description="Helical" evidence="7">
    <location>
        <begin position="21"/>
        <end position="42"/>
    </location>
</feature>
<name>A0A518BYM3_9BACT</name>
<feature type="transmembrane region" description="Helical" evidence="7">
    <location>
        <begin position="165"/>
        <end position="184"/>
    </location>
</feature>
<comment type="subcellular location">
    <subcellularLocation>
        <location evidence="1">Cell membrane</location>
        <topology evidence="1">Multi-pass membrane protein</topology>
    </subcellularLocation>
</comment>
<keyword evidence="6 7" id="KW-0472">Membrane</keyword>
<feature type="transmembrane region" description="Helical" evidence="7">
    <location>
        <begin position="62"/>
        <end position="81"/>
    </location>
</feature>
<dbReference type="InterPro" id="IPR000326">
    <property type="entry name" value="PAP2/HPO"/>
</dbReference>
<dbReference type="SMART" id="SM00014">
    <property type="entry name" value="acidPPc"/>
    <property type="match status" value="1"/>
</dbReference>
<dbReference type="GO" id="GO:0016787">
    <property type="term" value="F:hydrolase activity"/>
    <property type="evidence" value="ECO:0007669"/>
    <property type="project" value="UniProtKB-KW"/>
</dbReference>
<dbReference type="KEGG" id="mcad:Pan265_19300"/>
<evidence type="ECO:0000256" key="4">
    <source>
        <dbReference type="ARBA" id="ARBA00022801"/>
    </source>
</evidence>
<evidence type="ECO:0000259" key="8">
    <source>
        <dbReference type="SMART" id="SM00014"/>
    </source>
</evidence>
<gene>
    <name evidence="9" type="ORF">Pan265_19300</name>
</gene>
<dbReference type="Pfam" id="PF01569">
    <property type="entry name" value="PAP2"/>
    <property type="match status" value="1"/>
</dbReference>
<proteinExistence type="predicted"/>
<dbReference type="Proteomes" id="UP000320386">
    <property type="component" value="Chromosome"/>
</dbReference>
<keyword evidence="10" id="KW-1185">Reference proteome</keyword>
<evidence type="ECO:0000256" key="6">
    <source>
        <dbReference type="ARBA" id="ARBA00023136"/>
    </source>
</evidence>
<protein>
    <submittedName>
        <fullName evidence="9">PAP2 superfamily protein</fullName>
    </submittedName>
</protein>
<feature type="transmembrane region" description="Helical" evidence="7">
    <location>
        <begin position="93"/>
        <end position="113"/>
    </location>
</feature>
<dbReference type="EMBL" id="CP036280">
    <property type="protein sequence ID" value="QDU72068.1"/>
    <property type="molecule type" value="Genomic_DNA"/>
</dbReference>